<evidence type="ECO:0000313" key="3">
    <source>
        <dbReference type="Proteomes" id="UP000693970"/>
    </source>
</evidence>
<evidence type="ECO:0000313" key="2">
    <source>
        <dbReference type="EMBL" id="KAG7371234.1"/>
    </source>
</evidence>
<feature type="compositionally biased region" description="Low complexity" evidence="1">
    <location>
        <begin position="1"/>
        <end position="20"/>
    </location>
</feature>
<accession>A0A9K3Q7P7</accession>
<reference evidence="2" key="1">
    <citation type="journal article" date="2021" name="Sci. Rep.">
        <title>Diploid genomic architecture of Nitzschia inconspicua, an elite biomass production diatom.</title>
        <authorList>
            <person name="Oliver A."/>
            <person name="Podell S."/>
            <person name="Pinowska A."/>
            <person name="Traller J.C."/>
            <person name="Smith S.R."/>
            <person name="McClure R."/>
            <person name="Beliaev A."/>
            <person name="Bohutskyi P."/>
            <person name="Hill E.A."/>
            <person name="Rabines A."/>
            <person name="Zheng H."/>
            <person name="Allen L.Z."/>
            <person name="Kuo A."/>
            <person name="Grigoriev I.V."/>
            <person name="Allen A.E."/>
            <person name="Hazlebeck D."/>
            <person name="Allen E.E."/>
        </authorList>
    </citation>
    <scope>NUCLEOTIDE SEQUENCE</scope>
    <source>
        <strain evidence="2">Hildebrandi</strain>
    </source>
</reference>
<dbReference type="Proteomes" id="UP000693970">
    <property type="component" value="Unassembled WGS sequence"/>
</dbReference>
<proteinExistence type="predicted"/>
<dbReference type="PANTHER" id="PTHR12979:SF5">
    <property type="entry name" value="CCR4-NOT TRANSCRIPTION COMPLEX SUBUNIT 10"/>
    <property type="match status" value="1"/>
</dbReference>
<name>A0A9K3Q7P7_9STRA</name>
<dbReference type="EMBL" id="JAGRRH010000004">
    <property type="protein sequence ID" value="KAG7371234.1"/>
    <property type="molecule type" value="Genomic_DNA"/>
</dbReference>
<sequence length="786" mass="85648">MTLSRSSNNNNNSNNSNNNNTFGTTGDSDGIVATSNTTSGGGGGSGASPRDLFELGHVTAALNLLAENASNRRASGTNNTKGTFSSFHFDTPQEEYNGVILTALVTDTTSDSTLLLNNMDIAQSKVLQSYGSTISQKADRDDMIMCHNKALVYLADGDIHEAIETAWVKVRPILLATRENTKVAGELLQLACRMGFVLLESLLTLWPMRMYKPEQVFSDDDPTLDINLIITWLTDVIIDREVGESDPQLKFLLSLYKSRVDFFERDKNHRITDASIRSARKELKQAMEIFQHKLRAATNDSTSLASSSYSEELNASGSGKGNRNASGAKSPTALLMNNGGNSNHMPRVLQSQNQAVLNLKANAEQLKGNMKKSLILCAEANGTFEDGDGASENNNYYEAIHQNNLGIVYETSGKSHLALHAFSKAILLASMSAHDRPKANESNEGCTAPLFDMDGTARPDLTLPVLHNAGISSLKTGNYMGAYNCLAIVIREGCKIWGVRPRTWLRVAEACIGLHNRLKKDKKVPKCCKLDINGTTRGILVGENNVSDPAEGWDFDSEVAIPTLGSPEDLEEVRTKPIVRARFALEVAIELYPEEDEQVYDLTIQAVRLSLAYVYLEMKDYRGAFQYADRTLRSLPHFKNDPDMDAARKAMLSRQEATARMYASEASAMLGKSLESMKYLAGDGQNDAIDRLASDLAGVTFVMAANDPKAKARLAKAQTMVRCSASAASAAVGNLSASKQLALSAQAMENSYSISRDHSSARRAMLYSMLREGNHGAALSLLRSAR</sequence>
<keyword evidence="3" id="KW-1185">Reference proteome</keyword>
<dbReference type="AlphaFoldDB" id="A0A9K3Q7P7"/>
<gene>
    <name evidence="2" type="ORF">IV203_019804</name>
</gene>
<dbReference type="PANTHER" id="PTHR12979">
    <property type="entry name" value="CCR4-NOT TRANSCRIPTION COMPLEX SUBUNIT 10"/>
    <property type="match status" value="1"/>
</dbReference>
<feature type="region of interest" description="Disordered" evidence="1">
    <location>
        <begin position="1"/>
        <end position="50"/>
    </location>
</feature>
<dbReference type="OrthoDB" id="25157at2759"/>
<dbReference type="GO" id="GO:0030014">
    <property type="term" value="C:CCR4-NOT complex"/>
    <property type="evidence" value="ECO:0007669"/>
    <property type="project" value="InterPro"/>
</dbReference>
<dbReference type="GO" id="GO:0006402">
    <property type="term" value="P:mRNA catabolic process"/>
    <property type="evidence" value="ECO:0007669"/>
    <property type="project" value="TreeGrafter"/>
</dbReference>
<dbReference type="GO" id="GO:0017148">
    <property type="term" value="P:negative regulation of translation"/>
    <property type="evidence" value="ECO:0007669"/>
    <property type="project" value="TreeGrafter"/>
</dbReference>
<protein>
    <submittedName>
        <fullName evidence="2">Expressed tetratricopeptide repeat protein</fullName>
    </submittedName>
</protein>
<organism evidence="2 3">
    <name type="scientific">Nitzschia inconspicua</name>
    <dbReference type="NCBI Taxonomy" id="303405"/>
    <lineage>
        <taxon>Eukaryota</taxon>
        <taxon>Sar</taxon>
        <taxon>Stramenopiles</taxon>
        <taxon>Ochrophyta</taxon>
        <taxon>Bacillariophyta</taxon>
        <taxon>Bacillariophyceae</taxon>
        <taxon>Bacillariophycidae</taxon>
        <taxon>Bacillariales</taxon>
        <taxon>Bacillariaceae</taxon>
        <taxon>Nitzschia</taxon>
    </lineage>
</organism>
<comment type="caution">
    <text evidence="2">The sequence shown here is derived from an EMBL/GenBank/DDBJ whole genome shotgun (WGS) entry which is preliminary data.</text>
</comment>
<dbReference type="InterPro" id="IPR039740">
    <property type="entry name" value="CNOT10"/>
</dbReference>
<evidence type="ECO:0000256" key="1">
    <source>
        <dbReference type="SAM" id="MobiDB-lite"/>
    </source>
</evidence>
<feature type="region of interest" description="Disordered" evidence="1">
    <location>
        <begin position="311"/>
        <end position="336"/>
    </location>
</feature>
<reference evidence="2" key="2">
    <citation type="submission" date="2021-04" db="EMBL/GenBank/DDBJ databases">
        <authorList>
            <person name="Podell S."/>
        </authorList>
    </citation>
    <scope>NUCLEOTIDE SEQUENCE</scope>
    <source>
        <strain evidence="2">Hildebrandi</strain>
    </source>
</reference>